<accession>A0A369QE58</accession>
<dbReference type="EMBL" id="QASA01000001">
    <property type="protein sequence ID" value="RDC61855.1"/>
    <property type="molecule type" value="Genomic_DNA"/>
</dbReference>
<keyword evidence="1" id="KW-0472">Membrane</keyword>
<dbReference type="RefSeq" id="WP_233507263.1">
    <property type="nucleotide sequence ID" value="NZ_QASA01000001.1"/>
</dbReference>
<comment type="caution">
    <text evidence="2">The sequence shown here is derived from an EMBL/GenBank/DDBJ whole genome shotgun (WGS) entry which is preliminary data.</text>
</comment>
<dbReference type="GO" id="GO:0009279">
    <property type="term" value="C:cell outer membrane"/>
    <property type="evidence" value="ECO:0007669"/>
    <property type="project" value="UniProtKB-SubCell"/>
</dbReference>
<dbReference type="PROSITE" id="PS52016">
    <property type="entry name" value="TONB_DEPENDENT_REC_3"/>
    <property type="match status" value="1"/>
</dbReference>
<dbReference type="Proteomes" id="UP000253919">
    <property type="component" value="Unassembled WGS sequence"/>
</dbReference>
<keyword evidence="1" id="KW-0813">Transport</keyword>
<keyword evidence="3" id="KW-1185">Reference proteome</keyword>
<name>A0A369QE58_9BACT</name>
<dbReference type="InterPro" id="IPR039426">
    <property type="entry name" value="TonB-dep_rcpt-like"/>
</dbReference>
<comment type="similarity">
    <text evidence="1">Belongs to the TonB-dependent receptor family.</text>
</comment>
<keyword evidence="1" id="KW-1134">Transmembrane beta strand</keyword>
<keyword evidence="1" id="KW-0812">Transmembrane</keyword>
<sequence length="305" mass="33345">MSGTLDYFNKQSSNILLEVVPADPVQPTSTYWTNIPDMKIQNNGAELSLNYSSDPQGDFSYSLGGNITYIKNQVKESPYSVLATGAAQGAGQTGATINGYINNEPLGAFYMYQFDGINETGQNIFRDTNNDGAILDNDRVVVGSAIPKFIYGYNLNLKYKAFDLGLNFNGVAGNKVYNHTNMTLFSKALLAKSNNATDFAVQYPNEVLSNANIVSTRYLENGSFLRLNNATLAYNVKLAGTKLANVFQRISLNLTGQNLFVLTDYTGFDPEVNTGSAAGGIQTFGIDRFTYPRSRTFLLGVNLTF</sequence>
<comment type="subcellular location">
    <subcellularLocation>
        <location evidence="1">Cell outer membrane</location>
        <topology evidence="1">Multi-pass membrane protein</topology>
    </subcellularLocation>
</comment>
<dbReference type="SUPFAM" id="SSF56935">
    <property type="entry name" value="Porins"/>
    <property type="match status" value="1"/>
</dbReference>
<protein>
    <recommendedName>
        <fullName evidence="4">TonB-dependent receptor SusC</fullName>
    </recommendedName>
</protein>
<proteinExistence type="inferred from homology"/>
<reference evidence="2 3" key="1">
    <citation type="submission" date="2018-04" db="EMBL/GenBank/DDBJ databases">
        <title>Adhaeribacter sp. HMF7616 genome sequencing and assembly.</title>
        <authorList>
            <person name="Kang H."/>
            <person name="Kang J."/>
            <person name="Cha I."/>
            <person name="Kim H."/>
            <person name="Joh K."/>
        </authorList>
    </citation>
    <scope>NUCLEOTIDE SEQUENCE [LARGE SCALE GENOMIC DNA]</scope>
    <source>
        <strain evidence="2 3">HMF7616</strain>
    </source>
</reference>
<gene>
    <name evidence="2" type="ORF">AHMF7616_00444</name>
</gene>
<evidence type="ECO:0008006" key="4">
    <source>
        <dbReference type="Google" id="ProtNLM"/>
    </source>
</evidence>
<evidence type="ECO:0000256" key="1">
    <source>
        <dbReference type="PROSITE-ProRule" id="PRU01360"/>
    </source>
</evidence>
<dbReference type="AlphaFoldDB" id="A0A369QE58"/>
<evidence type="ECO:0000313" key="2">
    <source>
        <dbReference type="EMBL" id="RDC61855.1"/>
    </source>
</evidence>
<organism evidence="2 3">
    <name type="scientific">Adhaeribacter pallidiroseus</name>
    <dbReference type="NCBI Taxonomy" id="2072847"/>
    <lineage>
        <taxon>Bacteria</taxon>
        <taxon>Pseudomonadati</taxon>
        <taxon>Bacteroidota</taxon>
        <taxon>Cytophagia</taxon>
        <taxon>Cytophagales</taxon>
        <taxon>Hymenobacteraceae</taxon>
        <taxon>Adhaeribacter</taxon>
    </lineage>
</organism>
<keyword evidence="1" id="KW-0998">Cell outer membrane</keyword>
<evidence type="ECO:0000313" key="3">
    <source>
        <dbReference type="Proteomes" id="UP000253919"/>
    </source>
</evidence>